<sequence length="241" mass="26273">MMKRSALAQRHSISAFRTSKGNPNPIFADHIGLSSSRTTSKSISRIGLTWSSRMSRSTILTLLGPSFYNVEGENISDLESESESEFLILGPSLPRTPISVPSLEPELSPSLSLSPSSTPESEPVSVPGPSRPSVLQESAPPAPTLVYQRRSKHDLLQKQIQSPEPEVSTENDSSSDDCAISDTCDTNPVDLPIALRKDKRSCPSLCRHPISQYVSTKHLSTQYQSFIAAVDYVKISSSEMI</sequence>
<evidence type="ECO:0000256" key="1">
    <source>
        <dbReference type="SAM" id="MobiDB-lite"/>
    </source>
</evidence>
<accession>A0A9D4VN77</accession>
<evidence type="ECO:0000313" key="2">
    <source>
        <dbReference type="EMBL" id="KAI5386955.1"/>
    </source>
</evidence>
<dbReference type="Gramene" id="Psat07G0319400-T1">
    <property type="protein sequence ID" value="KAI5386955.1"/>
    <property type="gene ID" value="KIW84_073194"/>
</dbReference>
<comment type="caution">
    <text evidence="2">The sequence shown here is derived from an EMBL/GenBank/DDBJ whole genome shotgun (WGS) entry which is preliminary data.</text>
</comment>
<organism evidence="2 3">
    <name type="scientific">Pisum sativum</name>
    <name type="common">Garden pea</name>
    <name type="synonym">Lathyrus oleraceus</name>
    <dbReference type="NCBI Taxonomy" id="3888"/>
    <lineage>
        <taxon>Eukaryota</taxon>
        <taxon>Viridiplantae</taxon>
        <taxon>Streptophyta</taxon>
        <taxon>Embryophyta</taxon>
        <taxon>Tracheophyta</taxon>
        <taxon>Spermatophyta</taxon>
        <taxon>Magnoliopsida</taxon>
        <taxon>eudicotyledons</taxon>
        <taxon>Gunneridae</taxon>
        <taxon>Pentapetalae</taxon>
        <taxon>rosids</taxon>
        <taxon>fabids</taxon>
        <taxon>Fabales</taxon>
        <taxon>Fabaceae</taxon>
        <taxon>Papilionoideae</taxon>
        <taxon>50 kb inversion clade</taxon>
        <taxon>NPAAA clade</taxon>
        <taxon>Hologalegina</taxon>
        <taxon>IRL clade</taxon>
        <taxon>Fabeae</taxon>
        <taxon>Lathyrus</taxon>
    </lineage>
</organism>
<protein>
    <submittedName>
        <fullName evidence="2">Uncharacterized protein</fullName>
    </submittedName>
</protein>
<keyword evidence="3" id="KW-1185">Reference proteome</keyword>
<feature type="compositionally biased region" description="Low complexity" evidence="1">
    <location>
        <begin position="99"/>
        <end position="134"/>
    </location>
</feature>
<dbReference type="AlphaFoldDB" id="A0A9D4VN77"/>
<gene>
    <name evidence="2" type="ORF">KIW84_073194</name>
</gene>
<feature type="region of interest" description="Disordered" evidence="1">
    <location>
        <begin position="154"/>
        <end position="183"/>
    </location>
</feature>
<feature type="region of interest" description="Disordered" evidence="1">
    <location>
        <begin position="99"/>
        <end position="141"/>
    </location>
</feature>
<reference evidence="2 3" key="1">
    <citation type="journal article" date="2022" name="Nat. Genet.">
        <title>Improved pea reference genome and pan-genome highlight genomic features and evolutionary characteristics.</title>
        <authorList>
            <person name="Yang T."/>
            <person name="Liu R."/>
            <person name="Luo Y."/>
            <person name="Hu S."/>
            <person name="Wang D."/>
            <person name="Wang C."/>
            <person name="Pandey M.K."/>
            <person name="Ge S."/>
            <person name="Xu Q."/>
            <person name="Li N."/>
            <person name="Li G."/>
            <person name="Huang Y."/>
            <person name="Saxena R.K."/>
            <person name="Ji Y."/>
            <person name="Li M."/>
            <person name="Yan X."/>
            <person name="He Y."/>
            <person name="Liu Y."/>
            <person name="Wang X."/>
            <person name="Xiang C."/>
            <person name="Varshney R.K."/>
            <person name="Ding H."/>
            <person name="Gao S."/>
            <person name="Zong X."/>
        </authorList>
    </citation>
    <scope>NUCLEOTIDE SEQUENCE [LARGE SCALE GENOMIC DNA]</scope>
    <source>
        <strain evidence="2 3">cv. Zhongwan 6</strain>
    </source>
</reference>
<evidence type="ECO:0000313" key="3">
    <source>
        <dbReference type="Proteomes" id="UP001058974"/>
    </source>
</evidence>
<dbReference type="EMBL" id="JAMSHJ010000007">
    <property type="protein sequence ID" value="KAI5386955.1"/>
    <property type="molecule type" value="Genomic_DNA"/>
</dbReference>
<dbReference type="Proteomes" id="UP001058974">
    <property type="component" value="Chromosome 7"/>
</dbReference>
<name>A0A9D4VN77_PEA</name>
<proteinExistence type="predicted"/>